<gene>
    <name evidence="1" type="ORF">BDM02DRAFT_3187698</name>
</gene>
<reference evidence="1" key="2">
    <citation type="journal article" date="2020" name="Nat. Commun.">
        <title>Large-scale genome sequencing of mycorrhizal fungi provides insights into the early evolution of symbiotic traits.</title>
        <authorList>
            <person name="Miyauchi S."/>
            <person name="Kiss E."/>
            <person name="Kuo A."/>
            <person name="Drula E."/>
            <person name="Kohler A."/>
            <person name="Sanchez-Garcia M."/>
            <person name="Morin E."/>
            <person name="Andreopoulos B."/>
            <person name="Barry K.W."/>
            <person name="Bonito G."/>
            <person name="Buee M."/>
            <person name="Carver A."/>
            <person name="Chen C."/>
            <person name="Cichocki N."/>
            <person name="Clum A."/>
            <person name="Culley D."/>
            <person name="Crous P.W."/>
            <person name="Fauchery L."/>
            <person name="Girlanda M."/>
            <person name="Hayes R.D."/>
            <person name="Keri Z."/>
            <person name="LaButti K."/>
            <person name="Lipzen A."/>
            <person name="Lombard V."/>
            <person name="Magnuson J."/>
            <person name="Maillard F."/>
            <person name="Murat C."/>
            <person name="Nolan M."/>
            <person name="Ohm R.A."/>
            <person name="Pangilinan J."/>
            <person name="Pereira M.F."/>
            <person name="Perotto S."/>
            <person name="Peter M."/>
            <person name="Pfister S."/>
            <person name="Riley R."/>
            <person name="Sitrit Y."/>
            <person name="Stielow J.B."/>
            <person name="Szollosi G."/>
            <person name="Zifcakova L."/>
            <person name="Stursova M."/>
            <person name="Spatafora J.W."/>
            <person name="Tedersoo L."/>
            <person name="Vaario L.M."/>
            <person name="Yamada A."/>
            <person name="Yan M."/>
            <person name="Wang P."/>
            <person name="Xu J."/>
            <person name="Bruns T."/>
            <person name="Baldrian P."/>
            <person name="Vilgalys R."/>
            <person name="Dunand C."/>
            <person name="Henrissat B."/>
            <person name="Grigoriev I.V."/>
            <person name="Hibbett D."/>
            <person name="Nagy L.G."/>
            <person name="Martin F.M."/>
        </authorList>
    </citation>
    <scope>NUCLEOTIDE SEQUENCE</scope>
    <source>
        <strain evidence="1">P2</strain>
    </source>
</reference>
<dbReference type="Proteomes" id="UP000886501">
    <property type="component" value="Unassembled WGS sequence"/>
</dbReference>
<reference evidence="1" key="1">
    <citation type="submission" date="2019-10" db="EMBL/GenBank/DDBJ databases">
        <authorList>
            <consortium name="DOE Joint Genome Institute"/>
            <person name="Kuo A."/>
            <person name="Miyauchi S."/>
            <person name="Kiss E."/>
            <person name="Drula E."/>
            <person name="Kohler A."/>
            <person name="Sanchez-Garcia M."/>
            <person name="Andreopoulos B."/>
            <person name="Barry K.W."/>
            <person name="Bonito G."/>
            <person name="Buee M."/>
            <person name="Carver A."/>
            <person name="Chen C."/>
            <person name="Cichocki N."/>
            <person name="Clum A."/>
            <person name="Culley D."/>
            <person name="Crous P.W."/>
            <person name="Fauchery L."/>
            <person name="Girlanda M."/>
            <person name="Hayes R."/>
            <person name="Keri Z."/>
            <person name="Labutti K."/>
            <person name="Lipzen A."/>
            <person name="Lombard V."/>
            <person name="Magnuson J."/>
            <person name="Maillard F."/>
            <person name="Morin E."/>
            <person name="Murat C."/>
            <person name="Nolan M."/>
            <person name="Ohm R."/>
            <person name="Pangilinan J."/>
            <person name="Pereira M."/>
            <person name="Perotto S."/>
            <person name="Peter M."/>
            <person name="Riley R."/>
            <person name="Sitrit Y."/>
            <person name="Stielow B."/>
            <person name="Szollosi G."/>
            <person name="Zifcakova L."/>
            <person name="Stursova M."/>
            <person name="Spatafora J.W."/>
            <person name="Tedersoo L."/>
            <person name="Vaario L.-M."/>
            <person name="Yamada A."/>
            <person name="Yan M."/>
            <person name="Wang P."/>
            <person name="Xu J."/>
            <person name="Bruns T."/>
            <person name="Baldrian P."/>
            <person name="Vilgalys R."/>
            <person name="Henrissat B."/>
            <person name="Grigoriev I.V."/>
            <person name="Hibbett D."/>
            <person name="Nagy L.G."/>
            <person name="Martin F.M."/>
        </authorList>
    </citation>
    <scope>NUCLEOTIDE SEQUENCE</scope>
    <source>
        <strain evidence="1">P2</strain>
    </source>
</reference>
<dbReference type="EMBL" id="MU118026">
    <property type="protein sequence ID" value="KAF9647796.1"/>
    <property type="molecule type" value="Genomic_DNA"/>
</dbReference>
<sequence length="383" mass="41792">MATLRYSLDITLPSGHTNDITVLQFSPDGRFLASGSGDGVLLVFSTSSWKPVKRFVDASSINALVWHPVIPKTLICGYASGDVHTTRFESHHLVKFLSRFLVNSDPDNPQADTGSNVWTDRMDGPVNRIAIDKTGTKIAVAYGREVVVFDQNTLSSWTNARKLPEPPSLPGLDEQLPASIASSLHFVDDGKVLIVSYSDHGIVCWDLSSLESKWHITPRACSIGCSTISSDEKVVVVSNLYDGLDWYKIPDRTFSRSVPIRIAKNVIIPVQFVDGDALLITGGTSGMAKVLDARTAETIQTLDHDSDDMIQAIAFHLSTKKGTRYIATGTSGRRSIIRVWVSSKAEAVPEPPTEYVTDSPAPTPPTTPEDPVKILNSVLLRFC</sequence>
<evidence type="ECO:0000313" key="2">
    <source>
        <dbReference type="Proteomes" id="UP000886501"/>
    </source>
</evidence>
<keyword evidence="2" id="KW-1185">Reference proteome</keyword>
<proteinExistence type="predicted"/>
<protein>
    <submittedName>
        <fullName evidence="1">WD40 repeat-like protein</fullName>
    </submittedName>
</protein>
<comment type="caution">
    <text evidence="1">The sequence shown here is derived from an EMBL/GenBank/DDBJ whole genome shotgun (WGS) entry which is preliminary data.</text>
</comment>
<name>A0ACB6ZDW5_THEGA</name>
<evidence type="ECO:0000313" key="1">
    <source>
        <dbReference type="EMBL" id="KAF9647796.1"/>
    </source>
</evidence>
<accession>A0ACB6ZDW5</accession>
<organism evidence="1 2">
    <name type="scientific">Thelephora ganbajun</name>
    <name type="common">Ganba fungus</name>
    <dbReference type="NCBI Taxonomy" id="370292"/>
    <lineage>
        <taxon>Eukaryota</taxon>
        <taxon>Fungi</taxon>
        <taxon>Dikarya</taxon>
        <taxon>Basidiomycota</taxon>
        <taxon>Agaricomycotina</taxon>
        <taxon>Agaricomycetes</taxon>
        <taxon>Thelephorales</taxon>
        <taxon>Thelephoraceae</taxon>
        <taxon>Thelephora</taxon>
    </lineage>
</organism>